<keyword evidence="2 5" id="KW-0732">Signal</keyword>
<evidence type="ECO:0000256" key="4">
    <source>
        <dbReference type="SAM" id="MobiDB-lite"/>
    </source>
</evidence>
<organism evidence="7 8">
    <name type="scientific">Rubripirellula reticaptiva</name>
    <dbReference type="NCBI Taxonomy" id="2528013"/>
    <lineage>
        <taxon>Bacteria</taxon>
        <taxon>Pseudomonadati</taxon>
        <taxon>Planctomycetota</taxon>
        <taxon>Planctomycetia</taxon>
        <taxon>Pirellulales</taxon>
        <taxon>Pirellulaceae</taxon>
        <taxon>Rubripirellula</taxon>
    </lineage>
</organism>
<dbReference type="PANTHER" id="PTHR22946:SF8">
    <property type="entry name" value="ACETYL XYLAN ESTERASE DOMAIN-CONTAINING PROTEIN"/>
    <property type="match status" value="1"/>
</dbReference>
<sequence length="741" mass="80921" precursor="true">MLRRSLIVFVFGCCLVSISGAQADDAVKQSASDAEIRVLAADQRPDDARIGELKTLNGHFPFHVPADPAAWHARAESLRRRVLVACGLWPMPAKTPLNAKIFDKVLRDGFSIEKVAFESLPGHYVTGLLFRPTDPKESTDETTTQTKRPGVLSPHGHGGRNQAFTDQELANQIATGGEHFAWSGRTPKLARCAQLARMGCVTFIFDMLGYGDSVQIPFEIAHRHAGARPEETAGNPDGWIFYSPEADLRLQSIMSLQSWNAIRALDFLESLPDVDADRLAVTGGSGGGTQSILLGAIDQRIKVSFPNGMVSTSMQGGCYCENCNLLRIGTGNVELAALFAPRPQAMTAADDWTSDMMNDGYPELKWLYAMIGNESDVHCRPMLNFKHNYNYVTRATMYQWMNRHLKLGLEEPIIEQDFKPFDESEITVWGDQHSAPAETGIPHERSVCGWFDDQANQVLALDKPMTEQDIDQFRQVVGGAWQTMMGADVAPETTYREVASQSTKHRKWTLGLVRATALGSELPLVTVMRAEGPDASKGIVVWTASGGKNSVWKDAGSPGTPLYRVIQAGFTVMLPDLIGQGEFLDGSDASNTQRVIDDPRSYSAFTFGYNPTLVASRCQDLLTLAAHAHSLKPTRVTLIATKGTAAWAAPAAAIAGPSINHAVIDTDGFRFASVTNYRDPNFVPGSVKYGDLPAILALRAPHSLHFLGETPLPRLVADAFKFSASPQKDSKVNDEINSLMD</sequence>
<comment type="caution">
    <text evidence="7">The sequence shown here is derived from an EMBL/GenBank/DDBJ whole genome shotgun (WGS) entry which is preliminary data.</text>
</comment>
<evidence type="ECO:0000256" key="2">
    <source>
        <dbReference type="ARBA" id="ARBA00022729"/>
    </source>
</evidence>
<proteinExistence type="predicted"/>
<dbReference type="InterPro" id="IPR050261">
    <property type="entry name" value="FrsA_esterase"/>
</dbReference>
<evidence type="ECO:0000256" key="5">
    <source>
        <dbReference type="SAM" id="SignalP"/>
    </source>
</evidence>
<gene>
    <name evidence="7" type="ORF">Poly59_07190</name>
</gene>
<reference evidence="7 8" key="1">
    <citation type="submission" date="2019-02" db="EMBL/GenBank/DDBJ databases">
        <title>Deep-cultivation of Planctomycetes and their phenomic and genomic characterization uncovers novel biology.</title>
        <authorList>
            <person name="Wiegand S."/>
            <person name="Jogler M."/>
            <person name="Boedeker C."/>
            <person name="Pinto D."/>
            <person name="Vollmers J."/>
            <person name="Rivas-Marin E."/>
            <person name="Kohn T."/>
            <person name="Peeters S.H."/>
            <person name="Heuer A."/>
            <person name="Rast P."/>
            <person name="Oberbeckmann S."/>
            <person name="Bunk B."/>
            <person name="Jeske O."/>
            <person name="Meyerdierks A."/>
            <person name="Storesund J.E."/>
            <person name="Kallscheuer N."/>
            <person name="Luecker S."/>
            <person name="Lage O.M."/>
            <person name="Pohl T."/>
            <person name="Merkel B.J."/>
            <person name="Hornburger P."/>
            <person name="Mueller R.-W."/>
            <person name="Bruemmer F."/>
            <person name="Labrenz M."/>
            <person name="Spormann A.M."/>
            <person name="Op Den Camp H."/>
            <person name="Overmann J."/>
            <person name="Amann R."/>
            <person name="Jetten M.S.M."/>
            <person name="Mascher T."/>
            <person name="Medema M.H."/>
            <person name="Devos D.P."/>
            <person name="Kaster A.-K."/>
            <person name="Ovreas L."/>
            <person name="Rohde M."/>
            <person name="Galperin M.Y."/>
            <person name="Jogler C."/>
        </authorList>
    </citation>
    <scope>NUCLEOTIDE SEQUENCE [LARGE SCALE GENOMIC DNA]</scope>
    <source>
        <strain evidence="7 8">Poly59</strain>
    </source>
</reference>
<dbReference type="Proteomes" id="UP000317977">
    <property type="component" value="Unassembled WGS sequence"/>
</dbReference>
<evidence type="ECO:0000313" key="8">
    <source>
        <dbReference type="Proteomes" id="UP000317977"/>
    </source>
</evidence>
<evidence type="ECO:0000313" key="7">
    <source>
        <dbReference type="EMBL" id="TWU57810.1"/>
    </source>
</evidence>
<evidence type="ECO:0000259" key="6">
    <source>
        <dbReference type="Pfam" id="PF22244"/>
    </source>
</evidence>
<dbReference type="EMBL" id="SJPX01000001">
    <property type="protein sequence ID" value="TWU57810.1"/>
    <property type="molecule type" value="Genomic_DNA"/>
</dbReference>
<protein>
    <recommendedName>
        <fullName evidence="6">4-O-methyl-glucuronoyl methylesterase-like domain-containing protein</fullName>
    </recommendedName>
</protein>
<dbReference type="InterPro" id="IPR054579">
    <property type="entry name" value="GCE-like_dom"/>
</dbReference>
<keyword evidence="3" id="KW-0378">Hydrolase</keyword>
<dbReference type="PANTHER" id="PTHR22946">
    <property type="entry name" value="DIENELACTONE HYDROLASE DOMAIN-CONTAINING PROTEIN-RELATED"/>
    <property type="match status" value="1"/>
</dbReference>
<dbReference type="Pfam" id="PF22244">
    <property type="entry name" value="GCE_fung"/>
    <property type="match status" value="1"/>
</dbReference>
<dbReference type="Gene3D" id="3.40.50.1820">
    <property type="entry name" value="alpha/beta hydrolase"/>
    <property type="match status" value="2"/>
</dbReference>
<keyword evidence="1" id="KW-0719">Serine esterase</keyword>
<dbReference type="InterPro" id="IPR029058">
    <property type="entry name" value="AB_hydrolase_fold"/>
</dbReference>
<keyword evidence="8" id="KW-1185">Reference proteome</keyword>
<feature type="domain" description="4-O-methyl-glucuronoyl methylesterase-like" evidence="6">
    <location>
        <begin position="251"/>
        <end position="307"/>
    </location>
</feature>
<dbReference type="RefSeq" id="WP_146532640.1">
    <property type="nucleotide sequence ID" value="NZ_SJPX01000001.1"/>
</dbReference>
<dbReference type="SUPFAM" id="SSF53474">
    <property type="entry name" value="alpha/beta-Hydrolases"/>
    <property type="match status" value="1"/>
</dbReference>
<name>A0A5C6FB76_9BACT</name>
<evidence type="ECO:0000256" key="1">
    <source>
        <dbReference type="ARBA" id="ARBA00022487"/>
    </source>
</evidence>
<feature type="region of interest" description="Disordered" evidence="4">
    <location>
        <begin position="131"/>
        <end position="158"/>
    </location>
</feature>
<evidence type="ECO:0000256" key="3">
    <source>
        <dbReference type="ARBA" id="ARBA00022801"/>
    </source>
</evidence>
<dbReference type="AlphaFoldDB" id="A0A5C6FB76"/>
<accession>A0A5C6FB76</accession>
<dbReference type="GO" id="GO:0052689">
    <property type="term" value="F:carboxylic ester hydrolase activity"/>
    <property type="evidence" value="ECO:0007669"/>
    <property type="project" value="UniProtKB-KW"/>
</dbReference>
<dbReference type="OrthoDB" id="244125at2"/>
<feature type="signal peptide" evidence="5">
    <location>
        <begin position="1"/>
        <end position="23"/>
    </location>
</feature>
<feature type="chain" id="PRO_5022917276" description="4-O-methyl-glucuronoyl methylesterase-like domain-containing protein" evidence="5">
    <location>
        <begin position="24"/>
        <end position="741"/>
    </location>
</feature>